<sequence>MPDDIQKVSDQLTNVRLDLRELSTKVDSLKDITRKLDEVDDLAKKSMESTKAAHHRLDKIDKVNTWLVTTAIGSIILAVIGFVIKGGLNIK</sequence>
<evidence type="ECO:0000256" key="1">
    <source>
        <dbReference type="SAM" id="Phobius"/>
    </source>
</evidence>
<dbReference type="Proteomes" id="UP001652445">
    <property type="component" value="Unassembled WGS sequence"/>
</dbReference>
<keyword evidence="1" id="KW-1133">Transmembrane helix</keyword>
<keyword evidence="3" id="KW-1185">Reference proteome</keyword>
<gene>
    <name evidence="2" type="ORF">OB236_38270</name>
</gene>
<keyword evidence="1" id="KW-0472">Membrane</keyword>
<accession>A0ABT2UTK9</accession>
<evidence type="ECO:0000313" key="2">
    <source>
        <dbReference type="EMBL" id="MCU6797987.1"/>
    </source>
</evidence>
<evidence type="ECO:0000313" key="3">
    <source>
        <dbReference type="Proteomes" id="UP001652445"/>
    </source>
</evidence>
<feature type="transmembrane region" description="Helical" evidence="1">
    <location>
        <begin position="66"/>
        <end position="84"/>
    </location>
</feature>
<name>A0ABT2UTK9_9BACL</name>
<dbReference type="InterPro" id="IPR019715">
    <property type="entry name" value="Haemolysin_XhlA"/>
</dbReference>
<reference evidence="2 3" key="1">
    <citation type="submission" date="2022-09" db="EMBL/GenBank/DDBJ databases">
        <authorList>
            <person name="Han X.L."/>
            <person name="Wang Q."/>
            <person name="Lu T."/>
        </authorList>
    </citation>
    <scope>NUCLEOTIDE SEQUENCE [LARGE SCALE GENOMIC DNA]</scope>
    <source>
        <strain evidence="2 3">WQ 127069</strain>
    </source>
</reference>
<keyword evidence="1" id="KW-0812">Transmembrane</keyword>
<dbReference type="EMBL" id="JAOQIO010000124">
    <property type="protein sequence ID" value="MCU6797987.1"/>
    <property type="molecule type" value="Genomic_DNA"/>
</dbReference>
<dbReference type="Pfam" id="PF10779">
    <property type="entry name" value="XhlA"/>
    <property type="match status" value="1"/>
</dbReference>
<proteinExistence type="predicted"/>
<dbReference type="RefSeq" id="WP_262688669.1">
    <property type="nucleotide sequence ID" value="NZ_JAOQIO010000124.1"/>
</dbReference>
<protein>
    <submittedName>
        <fullName evidence="2">Hemolysin XhlA family protein</fullName>
    </submittedName>
</protein>
<organism evidence="2 3">
    <name type="scientific">Paenibacillus baimaensis</name>
    <dbReference type="NCBI Taxonomy" id="2982185"/>
    <lineage>
        <taxon>Bacteria</taxon>
        <taxon>Bacillati</taxon>
        <taxon>Bacillota</taxon>
        <taxon>Bacilli</taxon>
        <taxon>Bacillales</taxon>
        <taxon>Paenibacillaceae</taxon>
        <taxon>Paenibacillus</taxon>
    </lineage>
</organism>
<comment type="caution">
    <text evidence="2">The sequence shown here is derived from an EMBL/GenBank/DDBJ whole genome shotgun (WGS) entry which is preliminary data.</text>
</comment>